<dbReference type="RefSeq" id="WP_121153451.1">
    <property type="nucleotide sequence ID" value="NZ_RBKT01000001.1"/>
</dbReference>
<keyword evidence="3" id="KW-0808">Transferase</keyword>
<evidence type="ECO:0000313" key="4">
    <source>
        <dbReference type="Proteomes" id="UP000277671"/>
    </source>
</evidence>
<reference evidence="3 4" key="1">
    <citation type="submission" date="2018-10" db="EMBL/GenBank/DDBJ databases">
        <title>Sequencing the genomes of 1000 actinobacteria strains.</title>
        <authorList>
            <person name="Klenk H.-P."/>
        </authorList>
    </citation>
    <scope>NUCLEOTIDE SEQUENCE [LARGE SCALE GENOMIC DNA]</scope>
    <source>
        <strain evidence="3 4">DSM 45175</strain>
    </source>
</reference>
<protein>
    <submittedName>
        <fullName evidence="3">Putative NBD/HSP70 family sugar kinase</fullName>
    </submittedName>
</protein>
<sequence length="431" mass="44261">MSTAPRSGPLHPASAPGDQLSLRRANLSRTLGHLRAHGPRSRAAIAAGTGLHKATVSSLVDELLARQLVQETGLEYSGTAGRPGRAVALDGAGVGALGVAINVDYIGVHATDLAGRVLVERRIAFDATAGGPDRCVAALTEVILEALRDLERRGAVPVGVTVAVPGLVDVAHGAVVLAPNLDWHDLPLGPRLVAALPAGLRVVVDNDANLAALAEHTYGVAAGTRDLVYLTGEVGVGGGVISDGRLLRGTDGFSGEVGHLPVDPAGRRCGCGRTGCWETKVGLAELVRAVTPDRAYGLESGPLRVPEERVAELHRRLAAGDPVALDAVAEVGRWLGLGGAILVNLVNPRVLVLGGYFATLAEWLIPAARPELDRLAVAGRAAHCRFVASDLGFTAAARGAAGVVVDRVIADPTSVGSPPDTVTRVTAVRVP</sequence>
<dbReference type="EMBL" id="RBKT01000001">
    <property type="protein sequence ID" value="RKR85820.1"/>
    <property type="molecule type" value="Genomic_DNA"/>
</dbReference>
<dbReference type="AlphaFoldDB" id="A0A495J9W7"/>
<dbReference type="Gene3D" id="3.30.420.40">
    <property type="match status" value="2"/>
</dbReference>
<dbReference type="InterPro" id="IPR000835">
    <property type="entry name" value="HTH_MarR-typ"/>
</dbReference>
<dbReference type="SUPFAM" id="SSF46785">
    <property type="entry name" value="Winged helix' DNA-binding domain"/>
    <property type="match status" value="1"/>
</dbReference>
<dbReference type="PANTHER" id="PTHR18964">
    <property type="entry name" value="ROK (REPRESSOR, ORF, KINASE) FAMILY"/>
    <property type="match status" value="1"/>
</dbReference>
<dbReference type="InterPro" id="IPR000600">
    <property type="entry name" value="ROK"/>
</dbReference>
<dbReference type="InterPro" id="IPR036390">
    <property type="entry name" value="WH_DNA-bd_sf"/>
</dbReference>
<dbReference type="InterPro" id="IPR036388">
    <property type="entry name" value="WH-like_DNA-bd_sf"/>
</dbReference>
<dbReference type="GO" id="GO:0003700">
    <property type="term" value="F:DNA-binding transcription factor activity"/>
    <property type="evidence" value="ECO:0007669"/>
    <property type="project" value="InterPro"/>
</dbReference>
<evidence type="ECO:0000313" key="3">
    <source>
        <dbReference type="EMBL" id="RKR85820.1"/>
    </source>
</evidence>
<dbReference type="InterPro" id="IPR043129">
    <property type="entry name" value="ATPase_NBD"/>
</dbReference>
<comment type="similarity">
    <text evidence="1">Belongs to the ROK (NagC/XylR) family.</text>
</comment>
<evidence type="ECO:0000256" key="1">
    <source>
        <dbReference type="ARBA" id="ARBA00006479"/>
    </source>
</evidence>
<dbReference type="Pfam" id="PF00480">
    <property type="entry name" value="ROK"/>
    <property type="match status" value="1"/>
</dbReference>
<dbReference type="Proteomes" id="UP000277671">
    <property type="component" value="Unassembled WGS sequence"/>
</dbReference>
<keyword evidence="4" id="KW-1185">Reference proteome</keyword>
<comment type="caution">
    <text evidence="3">The sequence shown here is derived from an EMBL/GenBank/DDBJ whole genome shotgun (WGS) entry which is preliminary data.</text>
</comment>
<evidence type="ECO:0000259" key="2">
    <source>
        <dbReference type="Pfam" id="PF12802"/>
    </source>
</evidence>
<proteinExistence type="inferred from homology"/>
<gene>
    <name evidence="3" type="ORF">BDK92_0029</name>
</gene>
<dbReference type="SUPFAM" id="SSF53067">
    <property type="entry name" value="Actin-like ATPase domain"/>
    <property type="match status" value="1"/>
</dbReference>
<dbReference type="PANTHER" id="PTHR18964:SF149">
    <property type="entry name" value="BIFUNCTIONAL UDP-N-ACETYLGLUCOSAMINE 2-EPIMERASE_N-ACETYLMANNOSAMINE KINASE"/>
    <property type="match status" value="1"/>
</dbReference>
<accession>A0A495J9W7</accession>
<dbReference type="Gene3D" id="1.10.10.10">
    <property type="entry name" value="Winged helix-like DNA-binding domain superfamily/Winged helix DNA-binding domain"/>
    <property type="match status" value="1"/>
</dbReference>
<dbReference type="Pfam" id="PF12802">
    <property type="entry name" value="MarR_2"/>
    <property type="match status" value="1"/>
</dbReference>
<dbReference type="OrthoDB" id="3863906at2"/>
<dbReference type="GO" id="GO:0016301">
    <property type="term" value="F:kinase activity"/>
    <property type="evidence" value="ECO:0007669"/>
    <property type="project" value="UniProtKB-KW"/>
</dbReference>
<dbReference type="CDD" id="cd24076">
    <property type="entry name" value="ASKHA_ATPase_ROK_BsXylR-like"/>
    <property type="match status" value="1"/>
</dbReference>
<feature type="domain" description="HTH marR-type" evidence="2">
    <location>
        <begin position="29"/>
        <end position="70"/>
    </location>
</feature>
<name>A0A495J9W7_9ACTN</name>
<organism evidence="3 4">
    <name type="scientific">Micromonospora pisi</name>
    <dbReference type="NCBI Taxonomy" id="589240"/>
    <lineage>
        <taxon>Bacteria</taxon>
        <taxon>Bacillati</taxon>
        <taxon>Actinomycetota</taxon>
        <taxon>Actinomycetes</taxon>
        <taxon>Micromonosporales</taxon>
        <taxon>Micromonosporaceae</taxon>
        <taxon>Micromonospora</taxon>
    </lineage>
</organism>
<keyword evidence="3" id="KW-0418">Kinase</keyword>